<protein>
    <recommendedName>
        <fullName evidence="3">NfeD-like C-terminal domain-containing protein</fullName>
    </recommendedName>
</protein>
<proteinExistence type="predicted"/>
<keyword evidence="2" id="KW-1185">Reference proteome</keyword>
<dbReference type="Proteomes" id="UP001629156">
    <property type="component" value="Unassembled WGS sequence"/>
</dbReference>
<evidence type="ECO:0000313" key="1">
    <source>
        <dbReference type="EMBL" id="MFL9845568.1"/>
    </source>
</evidence>
<dbReference type="EMBL" id="JBELPZ010000018">
    <property type="protein sequence ID" value="MFL9845568.1"/>
    <property type="molecule type" value="Genomic_DNA"/>
</dbReference>
<evidence type="ECO:0000313" key="2">
    <source>
        <dbReference type="Proteomes" id="UP001629156"/>
    </source>
</evidence>
<comment type="caution">
    <text evidence="1">The sequence shown here is derived from an EMBL/GenBank/DDBJ whole genome shotgun (WGS) entry which is preliminary data.</text>
</comment>
<dbReference type="RefSeq" id="WP_408085850.1">
    <property type="nucleotide sequence ID" value="NZ_JBELPZ010000018.1"/>
</dbReference>
<sequence>MNIYLVFGIIIVVVVLVLLIYRTPQNARAAIKAEPKLLVYELPLPAVDPLSFGLTVNEQLSLTKGAQEPEIVIKAHGSAKQYQEIGIMYHEVVYNELDGMRVRGKIVAVHTSAITIEISY</sequence>
<name>A0ABW8Z250_9FLAO</name>
<gene>
    <name evidence="1" type="ORF">ABS766_14180</name>
</gene>
<organism evidence="1 2">
    <name type="scientific">Flavobacterium rhizosphaerae</name>
    <dbReference type="NCBI Taxonomy" id="3163298"/>
    <lineage>
        <taxon>Bacteria</taxon>
        <taxon>Pseudomonadati</taxon>
        <taxon>Bacteroidota</taxon>
        <taxon>Flavobacteriia</taxon>
        <taxon>Flavobacteriales</taxon>
        <taxon>Flavobacteriaceae</taxon>
        <taxon>Flavobacterium</taxon>
    </lineage>
</organism>
<reference evidence="1 2" key="1">
    <citation type="submission" date="2024-06" db="EMBL/GenBank/DDBJ databases">
        <authorList>
            <person name="Kaempfer P."/>
            <person name="Viver T."/>
        </authorList>
    </citation>
    <scope>NUCLEOTIDE SEQUENCE [LARGE SCALE GENOMIC DNA]</scope>
    <source>
        <strain evidence="1 2">ST-119</strain>
    </source>
</reference>
<accession>A0ABW8Z250</accession>
<evidence type="ECO:0008006" key="3">
    <source>
        <dbReference type="Google" id="ProtNLM"/>
    </source>
</evidence>